<keyword evidence="2" id="KW-1185">Reference proteome</keyword>
<feature type="domain" description="Retrotransposon Copia-like N-terminal" evidence="1">
    <location>
        <begin position="30"/>
        <end position="76"/>
    </location>
</feature>
<protein>
    <submittedName>
        <fullName evidence="3">Uncharacterized protein LOC104224769</fullName>
    </submittedName>
</protein>
<dbReference type="PANTHER" id="PTHR37610:SF6">
    <property type="entry name" value="GAG-POLYPEPTIDE OF LTR COPIA-TYPE-RELATED"/>
    <property type="match status" value="1"/>
</dbReference>
<dbReference type="AlphaFoldDB" id="A0A1U7WKJ2"/>
<reference evidence="3" key="2">
    <citation type="submission" date="2025-08" db="UniProtKB">
        <authorList>
            <consortium name="RefSeq"/>
        </authorList>
    </citation>
    <scope>IDENTIFICATION</scope>
    <source>
        <tissue evidence="3">Leaf</tissue>
    </source>
</reference>
<evidence type="ECO:0000259" key="1">
    <source>
        <dbReference type="Pfam" id="PF14244"/>
    </source>
</evidence>
<dbReference type="Pfam" id="PF14244">
    <property type="entry name" value="Retrotran_gag_3"/>
    <property type="match status" value="1"/>
</dbReference>
<dbReference type="RefSeq" id="XP_009774775.1">
    <property type="nucleotide sequence ID" value="XM_009776473.1"/>
</dbReference>
<dbReference type="STRING" id="4096.A0A1U7WKJ2"/>
<evidence type="ECO:0000313" key="3">
    <source>
        <dbReference type="RefSeq" id="XP_009774775.1"/>
    </source>
</evidence>
<organism evidence="2 3">
    <name type="scientific">Nicotiana sylvestris</name>
    <name type="common">Wood tobacco</name>
    <name type="synonym">South American tobacco</name>
    <dbReference type="NCBI Taxonomy" id="4096"/>
    <lineage>
        <taxon>Eukaryota</taxon>
        <taxon>Viridiplantae</taxon>
        <taxon>Streptophyta</taxon>
        <taxon>Embryophyta</taxon>
        <taxon>Tracheophyta</taxon>
        <taxon>Spermatophyta</taxon>
        <taxon>Magnoliopsida</taxon>
        <taxon>eudicotyledons</taxon>
        <taxon>Gunneridae</taxon>
        <taxon>Pentapetalae</taxon>
        <taxon>asterids</taxon>
        <taxon>lamiids</taxon>
        <taxon>Solanales</taxon>
        <taxon>Solanaceae</taxon>
        <taxon>Nicotianoideae</taxon>
        <taxon>Nicotianeae</taxon>
        <taxon>Nicotiana</taxon>
    </lineage>
</organism>
<gene>
    <name evidence="3" type="primary">LOC104224769</name>
</gene>
<dbReference type="eggNOG" id="KOG0017">
    <property type="taxonomic scope" value="Eukaryota"/>
</dbReference>
<dbReference type="PANTHER" id="PTHR37610">
    <property type="entry name" value="CCHC-TYPE DOMAIN-CONTAINING PROTEIN"/>
    <property type="match status" value="1"/>
</dbReference>
<name>A0A1U7WKJ2_NICSY</name>
<sequence length="446" mass="49376">MVSSSDAPSKDDGSRSSPTIDASHPYFLYPSDSPGMTLVTSVFDGWGYGGWRRSLLIALSTKYKLGFIDGSCSAPAFDSTSFSLWTRCNDMITSWLLNSLSKEIVASALYSKSAQALWTDLEDRFGQSNGAKLYHLQKEISDLMQGSSDIAGYFTKLKLSWDELDAIYTTVTYSCACTCSGKVKLVKSLQNERLIQFLMGLNDTYSPVRSNILMMSPLPSINIAYSLLVQDEKQREVYVNPQFPGDFSSFLATHQNISGQKSQSSDFKGRKNNLICSHCKKPGHSVDKCYRIIGFPSDFKFTKTPKLHGSVKSNAILSFHAQPTGNTGGNPITQDQFSQLIHLLNNAQLGHTGSPTTKVNANVVQCVGNIFNNPSIYLTYANTHSWIIDSGASEHMSYDTKFFATLSPLPTPLFINLPNSFRVRDQSHFCQQVLHSVPLSSNVFFH</sequence>
<accession>A0A1U7WKJ2</accession>
<evidence type="ECO:0000313" key="2">
    <source>
        <dbReference type="Proteomes" id="UP000189701"/>
    </source>
</evidence>
<dbReference type="Proteomes" id="UP000189701">
    <property type="component" value="Unplaced"/>
</dbReference>
<dbReference type="InterPro" id="IPR029472">
    <property type="entry name" value="Copia-like_N"/>
</dbReference>
<reference evidence="2" key="1">
    <citation type="journal article" date="2013" name="Genome Biol.">
        <title>Reference genomes and transcriptomes of Nicotiana sylvestris and Nicotiana tomentosiformis.</title>
        <authorList>
            <person name="Sierro N."/>
            <person name="Battey J.N."/>
            <person name="Ouadi S."/>
            <person name="Bovet L."/>
            <person name="Goepfert S."/>
            <person name="Bakaher N."/>
            <person name="Peitsch M.C."/>
            <person name="Ivanov N.V."/>
        </authorList>
    </citation>
    <scope>NUCLEOTIDE SEQUENCE [LARGE SCALE GENOMIC DNA]</scope>
</reference>
<proteinExistence type="predicted"/>